<keyword evidence="1" id="KW-0812">Transmembrane</keyword>
<feature type="transmembrane region" description="Helical" evidence="1">
    <location>
        <begin position="13"/>
        <end position="33"/>
    </location>
</feature>
<name>A0A9X2D1E8_9GAMM</name>
<keyword evidence="1" id="KW-1133">Transmembrane helix</keyword>
<dbReference type="InterPro" id="IPR011250">
    <property type="entry name" value="OMP/PagP_B-barrel"/>
</dbReference>
<dbReference type="SUPFAM" id="SSF56925">
    <property type="entry name" value="OMPA-like"/>
    <property type="match status" value="1"/>
</dbReference>
<dbReference type="Gene3D" id="2.40.160.20">
    <property type="match status" value="1"/>
</dbReference>
<sequence>MIWVLQPPYFLDLAGILLIIYVSTGSSFAWHVGAGLAAQLTSRTTLAVGYNYFDGGKIPFPDYILSSLSARSGRTGVSVTPWNGTFRANEVYAELRVLV</sequence>
<protein>
    <submittedName>
        <fullName evidence="2">Uncharacterized protein</fullName>
    </submittedName>
</protein>
<gene>
    <name evidence="2" type="ORF">LOX96_09515</name>
</gene>
<dbReference type="RefSeq" id="WP_250423948.1">
    <property type="nucleotide sequence ID" value="NZ_JAJKBJ010000010.1"/>
</dbReference>
<proteinExistence type="predicted"/>
<reference evidence="2" key="1">
    <citation type="submission" date="2021-11" db="EMBL/GenBank/DDBJ databases">
        <title>Legionella maioricencis sp. nov., a new species isolated from hot water samples in Mallorca.</title>
        <authorList>
            <person name="Crespi S."/>
            <person name="Drasar V."/>
            <person name="Salva-Serra F."/>
            <person name="Jaen-Luchoro D."/>
            <person name="Pineiro-Iglesias B."/>
            <person name="Aliaga F."/>
            <person name="Fernandez-Juarez V."/>
            <person name="Coll G."/>
            <person name="Moore E.R.B."/>
            <person name="Bennasar-Figueras A."/>
        </authorList>
    </citation>
    <scope>NUCLEOTIDE SEQUENCE</scope>
    <source>
        <strain evidence="2">HCPI-6</strain>
    </source>
</reference>
<keyword evidence="3" id="KW-1185">Reference proteome</keyword>
<comment type="caution">
    <text evidence="2">The sequence shown here is derived from an EMBL/GenBank/DDBJ whole genome shotgun (WGS) entry which is preliminary data.</text>
</comment>
<evidence type="ECO:0000256" key="1">
    <source>
        <dbReference type="SAM" id="Phobius"/>
    </source>
</evidence>
<accession>A0A9X2D1E8</accession>
<evidence type="ECO:0000313" key="2">
    <source>
        <dbReference type="EMBL" id="MCL9684330.1"/>
    </source>
</evidence>
<evidence type="ECO:0000313" key="3">
    <source>
        <dbReference type="Proteomes" id="UP001139721"/>
    </source>
</evidence>
<organism evidence="2 3">
    <name type="scientific">Legionella maioricensis</name>
    <dbReference type="NCBI Taxonomy" id="2896528"/>
    <lineage>
        <taxon>Bacteria</taxon>
        <taxon>Pseudomonadati</taxon>
        <taxon>Pseudomonadota</taxon>
        <taxon>Gammaproteobacteria</taxon>
        <taxon>Legionellales</taxon>
        <taxon>Legionellaceae</taxon>
        <taxon>Legionella</taxon>
    </lineage>
</organism>
<dbReference type="Proteomes" id="UP001139721">
    <property type="component" value="Unassembled WGS sequence"/>
</dbReference>
<dbReference type="AlphaFoldDB" id="A0A9X2D1E8"/>
<dbReference type="EMBL" id="JAJKBJ010000010">
    <property type="protein sequence ID" value="MCL9684330.1"/>
    <property type="molecule type" value="Genomic_DNA"/>
</dbReference>
<keyword evidence="1" id="KW-0472">Membrane</keyword>